<dbReference type="EMBL" id="PFFQ01000012">
    <property type="protein sequence ID" value="PIW18441.1"/>
    <property type="molecule type" value="Genomic_DNA"/>
</dbReference>
<dbReference type="InterPro" id="IPR011992">
    <property type="entry name" value="EF-hand-dom_pair"/>
</dbReference>
<comment type="caution">
    <text evidence="2">The sequence shown here is derived from an EMBL/GenBank/DDBJ whole genome shotgun (WGS) entry which is preliminary data.</text>
</comment>
<dbReference type="SUPFAM" id="SSF47473">
    <property type="entry name" value="EF-hand"/>
    <property type="match status" value="1"/>
</dbReference>
<accession>A0A2M7G8S4</accession>
<proteinExistence type="predicted"/>
<protein>
    <recommendedName>
        <fullName evidence="1">EF-hand domain-containing protein</fullName>
    </recommendedName>
</protein>
<dbReference type="InterPro" id="IPR018247">
    <property type="entry name" value="EF_Hand_1_Ca_BS"/>
</dbReference>
<dbReference type="AlphaFoldDB" id="A0A2M7G8S4"/>
<dbReference type="InterPro" id="IPR002048">
    <property type="entry name" value="EF_hand_dom"/>
</dbReference>
<sequence length="149" mass="16787">MVSISSLSSQIIRNYDTNNDGVISLRGQRPETERFVRDFIPGQNYDTITLTRYDHDKLFAKADIDGDGQVTRDELTGVLKLFDTNNDGELKNSGPFWNRKGELRNYEKAYGEHGVIVDQHLIHHPQPPMPPVPHYPRAVAGSSVGIRIA</sequence>
<reference evidence="2 3" key="1">
    <citation type="submission" date="2017-09" db="EMBL/GenBank/DDBJ databases">
        <title>Depth-based differentiation of microbial function through sediment-hosted aquifers and enrichment of novel symbionts in the deep terrestrial subsurface.</title>
        <authorList>
            <person name="Probst A.J."/>
            <person name="Ladd B."/>
            <person name="Jarett J.K."/>
            <person name="Geller-Mcgrath D.E."/>
            <person name="Sieber C.M."/>
            <person name="Emerson J.B."/>
            <person name="Anantharaman K."/>
            <person name="Thomas B.C."/>
            <person name="Malmstrom R."/>
            <person name="Stieglmeier M."/>
            <person name="Klingl A."/>
            <person name="Woyke T."/>
            <person name="Ryan C.M."/>
            <person name="Banfield J.F."/>
        </authorList>
    </citation>
    <scope>NUCLEOTIDE SEQUENCE [LARGE SCALE GENOMIC DNA]</scope>
    <source>
        <strain evidence="2">CG17_big_fil_post_rev_8_21_14_2_50_48_46</strain>
    </source>
</reference>
<gene>
    <name evidence="2" type="ORF">COW36_03890</name>
</gene>
<dbReference type="Gene3D" id="1.10.238.10">
    <property type="entry name" value="EF-hand"/>
    <property type="match status" value="1"/>
</dbReference>
<organism evidence="2 3">
    <name type="scientific">bacterium (Candidatus Blackallbacteria) CG17_big_fil_post_rev_8_21_14_2_50_48_46</name>
    <dbReference type="NCBI Taxonomy" id="2014261"/>
    <lineage>
        <taxon>Bacteria</taxon>
        <taxon>Candidatus Blackallbacteria</taxon>
    </lineage>
</organism>
<name>A0A2M7G8S4_9BACT</name>
<dbReference type="Pfam" id="PF13202">
    <property type="entry name" value="EF-hand_5"/>
    <property type="match status" value="1"/>
</dbReference>
<dbReference type="Proteomes" id="UP000231019">
    <property type="component" value="Unassembled WGS sequence"/>
</dbReference>
<evidence type="ECO:0000313" key="2">
    <source>
        <dbReference type="EMBL" id="PIW18441.1"/>
    </source>
</evidence>
<dbReference type="PROSITE" id="PS00018">
    <property type="entry name" value="EF_HAND_1"/>
    <property type="match status" value="1"/>
</dbReference>
<evidence type="ECO:0000313" key="3">
    <source>
        <dbReference type="Proteomes" id="UP000231019"/>
    </source>
</evidence>
<dbReference type="GO" id="GO:0005509">
    <property type="term" value="F:calcium ion binding"/>
    <property type="evidence" value="ECO:0007669"/>
    <property type="project" value="InterPro"/>
</dbReference>
<evidence type="ECO:0000259" key="1">
    <source>
        <dbReference type="PROSITE" id="PS50222"/>
    </source>
</evidence>
<feature type="domain" description="EF-hand" evidence="1">
    <location>
        <begin position="56"/>
        <end position="85"/>
    </location>
</feature>
<dbReference type="PROSITE" id="PS50222">
    <property type="entry name" value="EF_HAND_2"/>
    <property type="match status" value="1"/>
</dbReference>